<keyword evidence="2 7" id="KW-0479">Metal-binding</keyword>
<dbReference type="InterPro" id="IPR036412">
    <property type="entry name" value="HAD-like_sf"/>
</dbReference>
<dbReference type="InterPro" id="IPR006354">
    <property type="entry name" value="HAD-SF_hydro_IIA_hyp1"/>
</dbReference>
<feature type="active site" description="Proton donor" evidence="5">
    <location>
        <position position="12"/>
    </location>
</feature>
<keyword evidence="3" id="KW-0378">Hydrolase</keyword>
<name>A0A0J8GKR2_9LIST</name>
<dbReference type="GO" id="GO:0046872">
    <property type="term" value="F:metal ion binding"/>
    <property type="evidence" value="ECO:0007669"/>
    <property type="project" value="UniProtKB-KW"/>
</dbReference>
<evidence type="ECO:0000256" key="1">
    <source>
        <dbReference type="ARBA" id="ARBA00006696"/>
    </source>
</evidence>
<comment type="cofactor">
    <cofactor evidence="7">
        <name>Mg(2+)</name>
        <dbReference type="ChEBI" id="CHEBI:18420"/>
    </cofactor>
    <text evidence="7">Divalent metal ions. Mg(2+) is the most effective.</text>
</comment>
<dbReference type="SUPFAM" id="SSF56784">
    <property type="entry name" value="HAD-like"/>
    <property type="match status" value="1"/>
</dbReference>
<dbReference type="PANTHER" id="PTHR19288:SF46">
    <property type="entry name" value="HALOACID DEHALOGENASE-LIKE HYDROLASE DOMAIN-CONTAINING PROTEIN 2"/>
    <property type="match status" value="1"/>
</dbReference>
<dbReference type="NCBIfam" id="TIGR01460">
    <property type="entry name" value="HAD-SF-IIA"/>
    <property type="match status" value="1"/>
</dbReference>
<dbReference type="RefSeq" id="WP_007475051.1">
    <property type="nucleotide sequence ID" value="NZ_KQ130609.1"/>
</dbReference>
<sequence length="254" mass="27941">MKKYQAYLIDLDGTMYRGGEVIPEAIPFIKTLNEKKIPHLFVTNNSTKTPEQVSERLRKMGIPAEPEDVFTSAQATAAFMKEQSTERSVFFIGEEGLRTALHEAEFFVEEENPQFVVVGMDTSLTYEKAAKAVLAIRSGARFISTNIDAAIPTEQGLLPGNGSITAMIAVASESSPLIIGKPERVIMEQALARLNVSNEEAIMVGDNYETDILAGIKAGMDTLIVHTGFTTKEALKEKEIQPTYALSSLTDWQF</sequence>
<gene>
    <name evidence="8" type="ORF">X560_0056</name>
</gene>
<organism evidence="8 9">
    <name type="scientific">Listeria fleischmannii 1991</name>
    <dbReference type="NCBI Taxonomy" id="1430899"/>
    <lineage>
        <taxon>Bacteria</taxon>
        <taxon>Bacillati</taxon>
        <taxon>Bacillota</taxon>
        <taxon>Bacilli</taxon>
        <taxon>Bacillales</taxon>
        <taxon>Listeriaceae</taxon>
        <taxon>Listeria</taxon>
    </lineage>
</organism>
<feature type="active site" description="Nucleophile" evidence="5">
    <location>
        <position position="10"/>
    </location>
</feature>
<dbReference type="AlphaFoldDB" id="A0A0J8GKR2"/>
<dbReference type="InterPro" id="IPR006357">
    <property type="entry name" value="HAD-SF_hydro_IIA"/>
</dbReference>
<protein>
    <submittedName>
        <fullName evidence="8">Uncharacterized protein</fullName>
    </submittedName>
</protein>
<dbReference type="InterPro" id="IPR023214">
    <property type="entry name" value="HAD_sf"/>
</dbReference>
<dbReference type="CDD" id="cd07530">
    <property type="entry name" value="HAD_Pase_UmpH-like"/>
    <property type="match status" value="1"/>
</dbReference>
<evidence type="ECO:0000256" key="7">
    <source>
        <dbReference type="PIRSR" id="PIRSR000915-3"/>
    </source>
</evidence>
<feature type="binding site" evidence="7">
    <location>
        <position position="206"/>
    </location>
    <ligand>
        <name>Mg(2+)</name>
        <dbReference type="ChEBI" id="CHEBI:18420"/>
    </ligand>
</feature>
<dbReference type="Pfam" id="PF13242">
    <property type="entry name" value="Hydrolase_like"/>
    <property type="match status" value="1"/>
</dbReference>
<feature type="binding site" evidence="6">
    <location>
        <position position="181"/>
    </location>
    <ligand>
        <name>substrate</name>
    </ligand>
</feature>
<comment type="similarity">
    <text evidence="1">Belongs to the HAD-like hydrolase superfamily. NagD family.</text>
</comment>
<comment type="caution">
    <text evidence="8">The sequence shown here is derived from an EMBL/GenBank/DDBJ whole genome shotgun (WGS) entry which is preliminary data.</text>
</comment>
<keyword evidence="9" id="KW-1185">Reference proteome</keyword>
<feature type="binding site" evidence="7">
    <location>
        <position position="12"/>
    </location>
    <ligand>
        <name>Mg(2+)</name>
        <dbReference type="ChEBI" id="CHEBI:18420"/>
    </ligand>
</feature>
<dbReference type="GO" id="GO:0005737">
    <property type="term" value="C:cytoplasm"/>
    <property type="evidence" value="ECO:0007669"/>
    <property type="project" value="TreeGrafter"/>
</dbReference>
<evidence type="ECO:0000256" key="4">
    <source>
        <dbReference type="ARBA" id="ARBA00022842"/>
    </source>
</evidence>
<proteinExistence type="inferred from homology"/>
<dbReference type="EMBL" id="AZHO01000002">
    <property type="protein sequence ID" value="KMT61348.1"/>
    <property type="molecule type" value="Genomic_DNA"/>
</dbReference>
<dbReference type="PIRSF" id="PIRSF000915">
    <property type="entry name" value="PGP-type_phosphatase"/>
    <property type="match status" value="1"/>
</dbReference>
<keyword evidence="4 7" id="KW-0460">Magnesium</keyword>
<dbReference type="Proteomes" id="UP000052258">
    <property type="component" value="Unassembled WGS sequence"/>
</dbReference>
<evidence type="ECO:0000313" key="9">
    <source>
        <dbReference type="Proteomes" id="UP000052258"/>
    </source>
</evidence>
<evidence type="ECO:0000256" key="2">
    <source>
        <dbReference type="ARBA" id="ARBA00022723"/>
    </source>
</evidence>
<dbReference type="PATRIC" id="fig|1430899.3.peg.55"/>
<dbReference type="Pfam" id="PF13344">
    <property type="entry name" value="Hydrolase_6"/>
    <property type="match status" value="1"/>
</dbReference>
<dbReference type="Gene3D" id="3.40.50.1000">
    <property type="entry name" value="HAD superfamily/HAD-like"/>
    <property type="match status" value="2"/>
</dbReference>
<feature type="binding site" evidence="7">
    <location>
        <position position="10"/>
    </location>
    <ligand>
        <name>Mg(2+)</name>
        <dbReference type="ChEBI" id="CHEBI:18420"/>
    </ligand>
</feature>
<evidence type="ECO:0000256" key="6">
    <source>
        <dbReference type="PIRSR" id="PIRSR000915-2"/>
    </source>
</evidence>
<dbReference type="OrthoDB" id="9810449at2"/>
<dbReference type="GO" id="GO:0016791">
    <property type="term" value="F:phosphatase activity"/>
    <property type="evidence" value="ECO:0007669"/>
    <property type="project" value="TreeGrafter"/>
</dbReference>
<dbReference type="FunFam" id="3.40.50.1000:FF:000053">
    <property type="entry name" value="TIGR01457 family HAD hydrolase"/>
    <property type="match status" value="1"/>
</dbReference>
<dbReference type="SFLD" id="SFLDS00003">
    <property type="entry name" value="Haloacid_Dehalogenase"/>
    <property type="match status" value="1"/>
</dbReference>
<evidence type="ECO:0000313" key="8">
    <source>
        <dbReference type="EMBL" id="KMT61348.1"/>
    </source>
</evidence>
<dbReference type="NCBIfam" id="TIGR01457">
    <property type="entry name" value="HAD-SF-IIA-hyp2"/>
    <property type="match status" value="1"/>
</dbReference>
<accession>A0A0J8GKR2</accession>
<evidence type="ECO:0000256" key="3">
    <source>
        <dbReference type="ARBA" id="ARBA00022801"/>
    </source>
</evidence>
<evidence type="ECO:0000256" key="5">
    <source>
        <dbReference type="PIRSR" id="PIRSR000915-1"/>
    </source>
</evidence>
<dbReference type="SFLD" id="SFLDG01129">
    <property type="entry name" value="C1.5:_HAD__Beta-PGM__Phosphata"/>
    <property type="match status" value="1"/>
</dbReference>
<dbReference type="SFLD" id="SFLDG01139">
    <property type="entry name" value="C2.A:_Pyridoxal_Phosphate_Phos"/>
    <property type="match status" value="1"/>
</dbReference>
<dbReference type="PANTHER" id="PTHR19288">
    <property type="entry name" value="4-NITROPHENYLPHOSPHATASE-RELATED"/>
    <property type="match status" value="1"/>
</dbReference>
<reference evidence="8 9" key="1">
    <citation type="journal article" date="2015" name="Genome Biol. Evol.">
        <title>Comparative Genomics of Listeria Sensu Lato: Genus-Wide Differences in Evolutionary Dynamics and the Progressive Gain of Complex, Potentially Pathogenicity-Related Traits through Lateral Gene Transfer.</title>
        <authorList>
            <person name="Chiara M."/>
            <person name="Caruso M."/>
            <person name="D'Erchia A.M."/>
            <person name="Manzari C."/>
            <person name="Fraccalvieri R."/>
            <person name="Goffredo E."/>
            <person name="Latorre L."/>
            <person name="Miccolupo A."/>
            <person name="Padalino I."/>
            <person name="Santagada G."/>
            <person name="Chiocco D."/>
            <person name="Pesole G."/>
            <person name="Horner D.S."/>
            <person name="Parisi A."/>
        </authorList>
    </citation>
    <scope>NUCLEOTIDE SEQUENCE [LARGE SCALE GENOMIC DNA]</scope>
    <source>
        <strain evidence="8 9">1991</strain>
    </source>
</reference>